<name>A0A914ZV00_PARUN</name>
<dbReference type="Proteomes" id="UP000887569">
    <property type="component" value="Unplaced"/>
</dbReference>
<proteinExistence type="predicted"/>
<feature type="transmembrane region" description="Helical" evidence="2">
    <location>
        <begin position="90"/>
        <end position="109"/>
    </location>
</feature>
<protein>
    <submittedName>
        <fullName evidence="4">Uncharacterized protein</fullName>
    </submittedName>
</protein>
<evidence type="ECO:0000313" key="4">
    <source>
        <dbReference type="WBParaSite" id="PgB17_g067_t01"/>
    </source>
</evidence>
<keyword evidence="3" id="KW-1185">Reference proteome</keyword>
<feature type="region of interest" description="Disordered" evidence="1">
    <location>
        <begin position="211"/>
        <end position="258"/>
    </location>
</feature>
<sequence length="258" mass="27928">ILVLLRTLSGHKEFMANVAEKAEKINAETAVSSNATDWTASAANTTVASTTRSSFRASALNIRIYASLCSLTTIALLAFASNLICDYDELAAGLISFFLGQFALTWYYVHGAALSRTRRAFFDEANVLNTYQIYNRKYGHLYEPEPPTPGFAALPFDASGVKTLGEAVRESAIDLNDERTKFDKAVQQHYGGMYENVLRVQRETNLPEQTAAANEDAGFSGAVEPVDMTGATGNGRLVSAEVPINGLGTQPRADRGRG</sequence>
<evidence type="ECO:0000256" key="1">
    <source>
        <dbReference type="SAM" id="MobiDB-lite"/>
    </source>
</evidence>
<dbReference type="AlphaFoldDB" id="A0A914ZV00"/>
<feature type="transmembrane region" description="Helical" evidence="2">
    <location>
        <begin position="62"/>
        <end position="84"/>
    </location>
</feature>
<organism evidence="3 4">
    <name type="scientific">Parascaris univalens</name>
    <name type="common">Nematode worm</name>
    <dbReference type="NCBI Taxonomy" id="6257"/>
    <lineage>
        <taxon>Eukaryota</taxon>
        <taxon>Metazoa</taxon>
        <taxon>Ecdysozoa</taxon>
        <taxon>Nematoda</taxon>
        <taxon>Chromadorea</taxon>
        <taxon>Rhabditida</taxon>
        <taxon>Spirurina</taxon>
        <taxon>Ascaridomorpha</taxon>
        <taxon>Ascaridoidea</taxon>
        <taxon>Ascarididae</taxon>
        <taxon>Parascaris</taxon>
    </lineage>
</organism>
<keyword evidence="2" id="KW-0812">Transmembrane</keyword>
<keyword evidence="2" id="KW-0472">Membrane</keyword>
<accession>A0A914ZV00</accession>
<evidence type="ECO:0000313" key="3">
    <source>
        <dbReference type="Proteomes" id="UP000887569"/>
    </source>
</evidence>
<keyword evidence="2" id="KW-1133">Transmembrane helix</keyword>
<evidence type="ECO:0000256" key="2">
    <source>
        <dbReference type="SAM" id="Phobius"/>
    </source>
</evidence>
<dbReference type="WBParaSite" id="PgB17_g067_t01">
    <property type="protein sequence ID" value="PgB17_g067_t01"/>
    <property type="gene ID" value="PgB17_g067"/>
</dbReference>
<reference evidence="4" key="1">
    <citation type="submission" date="2022-11" db="UniProtKB">
        <authorList>
            <consortium name="WormBaseParasite"/>
        </authorList>
    </citation>
    <scope>IDENTIFICATION</scope>
</reference>